<protein>
    <recommendedName>
        <fullName evidence="3">SsrA-binding protein</fullName>
    </recommendedName>
</protein>
<organism evidence="1 2">
    <name type="scientific">Sphingobacterium suaedae</name>
    <dbReference type="NCBI Taxonomy" id="1686402"/>
    <lineage>
        <taxon>Bacteria</taxon>
        <taxon>Pseudomonadati</taxon>
        <taxon>Bacteroidota</taxon>
        <taxon>Sphingobacteriia</taxon>
        <taxon>Sphingobacteriales</taxon>
        <taxon>Sphingobacteriaceae</taxon>
        <taxon>Sphingobacterium</taxon>
    </lineage>
</organism>
<evidence type="ECO:0008006" key="3">
    <source>
        <dbReference type="Google" id="ProtNLM"/>
    </source>
</evidence>
<dbReference type="EMBL" id="JBHULR010000003">
    <property type="protein sequence ID" value="MFD2547492.1"/>
    <property type="molecule type" value="Genomic_DNA"/>
</dbReference>
<evidence type="ECO:0000313" key="2">
    <source>
        <dbReference type="Proteomes" id="UP001597545"/>
    </source>
</evidence>
<comment type="caution">
    <text evidence="1">The sequence shown here is derived from an EMBL/GenBank/DDBJ whole genome shotgun (WGS) entry which is preliminary data.</text>
</comment>
<sequence length="48" mass="5701">MKKTLFKTLNKINKVVLPKLSKKDPSRLTKWEQALTAYRYYVLTQSLD</sequence>
<keyword evidence="2" id="KW-1185">Reference proteome</keyword>
<dbReference type="Proteomes" id="UP001597545">
    <property type="component" value="Unassembled WGS sequence"/>
</dbReference>
<gene>
    <name evidence="1" type="ORF">ACFSR5_07535</name>
</gene>
<accession>A0ABW5KFI8</accession>
<evidence type="ECO:0000313" key="1">
    <source>
        <dbReference type="EMBL" id="MFD2547492.1"/>
    </source>
</evidence>
<name>A0ABW5KFI8_9SPHI</name>
<dbReference type="RefSeq" id="WP_380902297.1">
    <property type="nucleotide sequence ID" value="NZ_JBHUEG010000007.1"/>
</dbReference>
<reference evidence="2" key="1">
    <citation type="journal article" date="2019" name="Int. J. Syst. Evol. Microbiol.">
        <title>The Global Catalogue of Microorganisms (GCM) 10K type strain sequencing project: providing services to taxonomists for standard genome sequencing and annotation.</title>
        <authorList>
            <consortium name="The Broad Institute Genomics Platform"/>
            <consortium name="The Broad Institute Genome Sequencing Center for Infectious Disease"/>
            <person name="Wu L."/>
            <person name="Ma J."/>
        </authorList>
    </citation>
    <scope>NUCLEOTIDE SEQUENCE [LARGE SCALE GENOMIC DNA]</scope>
    <source>
        <strain evidence="2">KCTC 42662</strain>
    </source>
</reference>
<proteinExistence type="predicted"/>